<gene>
    <name evidence="1" type="ORF">PHMEG_00018188</name>
</gene>
<keyword evidence="2" id="KW-1185">Reference proteome</keyword>
<sequence>MRIKEYLSGPVKLIELDGMHLLSYCADSGADVSDTKVTPACLANAVPVKTTGGHFPRATSNVNLTLQINTAAGPVRLATPVPCLFIEEDEDEFIVGKDGLGMLGIDVERQLEQ</sequence>
<evidence type="ECO:0000313" key="1">
    <source>
        <dbReference type="EMBL" id="OWZ09152.1"/>
    </source>
</evidence>
<accession>A0A225VUX9</accession>
<proteinExistence type="predicted"/>
<dbReference type="OrthoDB" id="128723at2759"/>
<dbReference type="AlphaFoldDB" id="A0A225VUX9"/>
<dbReference type="Proteomes" id="UP000198211">
    <property type="component" value="Unassembled WGS sequence"/>
</dbReference>
<dbReference type="EMBL" id="NBNE01002893">
    <property type="protein sequence ID" value="OWZ09152.1"/>
    <property type="molecule type" value="Genomic_DNA"/>
</dbReference>
<comment type="caution">
    <text evidence="1">The sequence shown here is derived from an EMBL/GenBank/DDBJ whole genome shotgun (WGS) entry which is preliminary data.</text>
</comment>
<organism evidence="1 2">
    <name type="scientific">Phytophthora megakarya</name>
    <dbReference type="NCBI Taxonomy" id="4795"/>
    <lineage>
        <taxon>Eukaryota</taxon>
        <taxon>Sar</taxon>
        <taxon>Stramenopiles</taxon>
        <taxon>Oomycota</taxon>
        <taxon>Peronosporomycetes</taxon>
        <taxon>Peronosporales</taxon>
        <taxon>Peronosporaceae</taxon>
        <taxon>Phytophthora</taxon>
    </lineage>
</organism>
<evidence type="ECO:0000313" key="2">
    <source>
        <dbReference type="Proteomes" id="UP000198211"/>
    </source>
</evidence>
<protein>
    <submittedName>
        <fullName evidence="1">Uncharacterized protein</fullName>
    </submittedName>
</protein>
<name>A0A225VUX9_9STRA</name>
<reference evidence="2" key="1">
    <citation type="submission" date="2017-03" db="EMBL/GenBank/DDBJ databases">
        <title>Phytopthora megakarya and P. palmivora, two closely related causual agents of cacao black pod achieved similar genome size and gene model numbers by different mechanisms.</title>
        <authorList>
            <person name="Ali S."/>
            <person name="Shao J."/>
            <person name="Larry D.J."/>
            <person name="Kronmiller B."/>
            <person name="Shen D."/>
            <person name="Strem M.D."/>
            <person name="Melnick R.L."/>
            <person name="Guiltinan M.J."/>
            <person name="Tyler B.M."/>
            <person name="Meinhardt L.W."/>
            <person name="Bailey B.A."/>
        </authorList>
    </citation>
    <scope>NUCLEOTIDE SEQUENCE [LARGE SCALE GENOMIC DNA]</scope>
    <source>
        <strain evidence="2">zdho120</strain>
    </source>
</reference>